<keyword evidence="1" id="KW-0378">Hydrolase</keyword>
<dbReference type="GO" id="GO:0016787">
    <property type="term" value="F:hydrolase activity"/>
    <property type="evidence" value="ECO:0007669"/>
    <property type="project" value="UniProtKB-KW"/>
</dbReference>
<dbReference type="eggNOG" id="COG2220">
    <property type="taxonomic scope" value="Bacteria"/>
</dbReference>
<protein>
    <submittedName>
        <fullName evidence="4">Beta-lactamase domain protein</fullName>
    </submittedName>
</protein>
<feature type="domain" description="Metallo-beta-lactamase" evidence="3">
    <location>
        <begin position="60"/>
        <end position="260"/>
    </location>
</feature>
<accession>C6DZM2</accession>
<dbReference type="InterPro" id="IPR001279">
    <property type="entry name" value="Metallo-B-lactamas"/>
</dbReference>
<organism evidence="4">
    <name type="scientific">Geobacter sp. (strain M21)</name>
    <dbReference type="NCBI Taxonomy" id="443144"/>
    <lineage>
        <taxon>Bacteria</taxon>
        <taxon>Pseudomonadati</taxon>
        <taxon>Thermodesulfobacteriota</taxon>
        <taxon>Desulfuromonadia</taxon>
        <taxon>Geobacterales</taxon>
        <taxon>Geobacteraceae</taxon>
        <taxon>Geobacter</taxon>
    </lineage>
</organism>
<dbReference type="SUPFAM" id="SSF56281">
    <property type="entry name" value="Metallo-hydrolase/oxidoreductase"/>
    <property type="match status" value="1"/>
</dbReference>
<evidence type="ECO:0000313" key="4">
    <source>
        <dbReference type="EMBL" id="ACT16604.1"/>
    </source>
</evidence>
<dbReference type="STRING" id="443144.GM21_0526"/>
<keyword evidence="2" id="KW-0732">Signal</keyword>
<gene>
    <name evidence="4" type="ordered locus">GM21_0526</name>
</gene>
<evidence type="ECO:0000256" key="2">
    <source>
        <dbReference type="SAM" id="SignalP"/>
    </source>
</evidence>
<dbReference type="AlphaFoldDB" id="C6DZM2"/>
<dbReference type="InterPro" id="IPR036866">
    <property type="entry name" value="RibonucZ/Hydroxyglut_hydro"/>
</dbReference>
<feature type="signal peptide" evidence="2">
    <location>
        <begin position="1"/>
        <end position="23"/>
    </location>
</feature>
<sequence length="298" mass="32859">MKIFTLLKNATVITIATLQFACASNPATSVSEPKAASAAQAVKFQQIRNATIRVEYAGTTFLVDPMLARKGAHPGFEGTYNSHLRNPLVELPFSVEDVVKADAVILTHLHLDHWDDAAKKLVPKKMPIFAQNEEDAASIRKDGFTDVRVLTEGTVFNGTRVSRTGGQHGDDKVVAEVPLLGKVSGLVFQRPGYKTTYVAGDTIWNRDVERAISNYRPDVIILNTGYARISGYEGSIIMGKEDLYRAYQAAPQATVIGSHMESVNHGMQSRQDLRDYIAEKKMDRQRVLVPADGESYSF</sequence>
<evidence type="ECO:0000259" key="3">
    <source>
        <dbReference type="Pfam" id="PF12706"/>
    </source>
</evidence>
<feature type="chain" id="PRO_5002964367" evidence="2">
    <location>
        <begin position="24"/>
        <end position="298"/>
    </location>
</feature>
<dbReference type="EMBL" id="CP001661">
    <property type="protein sequence ID" value="ACT16604.1"/>
    <property type="molecule type" value="Genomic_DNA"/>
</dbReference>
<dbReference type="KEGG" id="gem:GM21_0526"/>
<dbReference type="OrthoDB" id="9805728at2"/>
<dbReference type="HOGENOM" id="CLU_096448_0_0_7"/>
<dbReference type="PANTHER" id="PTHR43546:SF9">
    <property type="entry name" value="L-ASCORBATE-6-PHOSPHATE LACTONASE ULAG-RELATED"/>
    <property type="match status" value="1"/>
</dbReference>
<name>C6DZM2_GEOSM</name>
<dbReference type="Pfam" id="PF12706">
    <property type="entry name" value="Lactamase_B_2"/>
    <property type="match status" value="1"/>
</dbReference>
<proteinExistence type="predicted"/>
<reference evidence="4" key="1">
    <citation type="submission" date="2009-07" db="EMBL/GenBank/DDBJ databases">
        <title>Complete sequence of Geobacter sp. M21.</title>
        <authorList>
            <consortium name="US DOE Joint Genome Institute"/>
            <person name="Lucas S."/>
            <person name="Copeland A."/>
            <person name="Lapidus A."/>
            <person name="Glavina del Rio T."/>
            <person name="Dalin E."/>
            <person name="Tice H."/>
            <person name="Bruce D."/>
            <person name="Goodwin L."/>
            <person name="Pitluck S."/>
            <person name="Saunders E."/>
            <person name="Brettin T."/>
            <person name="Detter J.C."/>
            <person name="Han C."/>
            <person name="Larimer F."/>
            <person name="Land M."/>
            <person name="Hauser L."/>
            <person name="Kyrpides N."/>
            <person name="Ovchinnikova G."/>
            <person name="Lovley D."/>
        </authorList>
    </citation>
    <scope>NUCLEOTIDE SEQUENCE [LARGE SCALE GENOMIC DNA]</scope>
    <source>
        <strain evidence="4">M21</strain>
    </source>
</reference>
<evidence type="ECO:0000256" key="1">
    <source>
        <dbReference type="ARBA" id="ARBA00022801"/>
    </source>
</evidence>
<dbReference type="PANTHER" id="PTHR43546">
    <property type="entry name" value="UPF0173 METAL-DEPENDENT HYDROLASE MJ1163-RELATED"/>
    <property type="match status" value="1"/>
</dbReference>
<dbReference type="Gene3D" id="3.60.15.10">
    <property type="entry name" value="Ribonuclease Z/Hydroxyacylglutathione hydrolase-like"/>
    <property type="match status" value="1"/>
</dbReference>
<dbReference type="InterPro" id="IPR050114">
    <property type="entry name" value="UPF0173_UPF0282_UlaG_hydrolase"/>
</dbReference>